<dbReference type="InterPro" id="IPR010982">
    <property type="entry name" value="Lambda_DNA-bd_dom_sf"/>
</dbReference>
<dbReference type="Proteomes" id="UP000239485">
    <property type="component" value="Unassembled WGS sequence"/>
</dbReference>
<dbReference type="SMART" id="SM00530">
    <property type="entry name" value="HTH_XRE"/>
    <property type="match status" value="1"/>
</dbReference>
<dbReference type="SUPFAM" id="SSF47413">
    <property type="entry name" value="lambda repressor-like DNA-binding domains"/>
    <property type="match status" value="1"/>
</dbReference>
<dbReference type="OrthoDB" id="4509586at2"/>
<dbReference type="EMBL" id="PTJD01000022">
    <property type="protein sequence ID" value="PPK90838.1"/>
    <property type="molecule type" value="Genomic_DNA"/>
</dbReference>
<sequence>MAESAVIAGYVFKVLREGVELTQAEAAERLSVDLSTIQGWESGRRPLGSLRASQLLGLRSRLTLLGCPIRAADQLLAAVEADTIVSTALEAGDRPVPPQLHPLAAVIHRRTLVNLITWPFTGLSPLVLRELPKARRRGPVADRPLLSGTEQRRFFDHMRVTAELASGPEHSVLRRQAVFLLGFDRRPETVHWLLTRGQVVMRRVADDLDLSSGIELRSTALALARYGDVEPLRYAIDHVLSHERHAVANLNYWAYWLGESSELHSRDDDVLEAPVSSWGGTKVMAHLIDRLDTPGHADLNIHSLWTLIRARQHLLADHPHLRQAAEQKLEQAGVIDLSERSRKELAKLSAAIELANH</sequence>
<comment type="caution">
    <text evidence="2">The sequence shown here is derived from an EMBL/GenBank/DDBJ whole genome shotgun (WGS) entry which is preliminary data.</text>
</comment>
<gene>
    <name evidence="2" type="ORF">CLV92_12213</name>
</gene>
<evidence type="ECO:0000313" key="2">
    <source>
        <dbReference type="EMBL" id="PPK90838.1"/>
    </source>
</evidence>
<keyword evidence="3" id="KW-1185">Reference proteome</keyword>
<dbReference type="Pfam" id="PF01381">
    <property type="entry name" value="HTH_3"/>
    <property type="match status" value="1"/>
</dbReference>
<dbReference type="CDD" id="cd00093">
    <property type="entry name" value="HTH_XRE"/>
    <property type="match status" value="1"/>
</dbReference>
<accession>A0A2S6IC85</accession>
<evidence type="ECO:0000259" key="1">
    <source>
        <dbReference type="PROSITE" id="PS50943"/>
    </source>
</evidence>
<proteinExistence type="predicted"/>
<dbReference type="GO" id="GO:0003677">
    <property type="term" value="F:DNA binding"/>
    <property type="evidence" value="ECO:0007669"/>
    <property type="project" value="InterPro"/>
</dbReference>
<dbReference type="Gene3D" id="1.10.260.40">
    <property type="entry name" value="lambda repressor-like DNA-binding domains"/>
    <property type="match status" value="1"/>
</dbReference>
<feature type="domain" description="HTH cro/C1-type" evidence="1">
    <location>
        <begin position="12"/>
        <end position="45"/>
    </location>
</feature>
<dbReference type="PROSITE" id="PS50943">
    <property type="entry name" value="HTH_CROC1"/>
    <property type="match status" value="1"/>
</dbReference>
<protein>
    <submittedName>
        <fullName evidence="2">Helix-turn-helix protein</fullName>
    </submittedName>
</protein>
<dbReference type="AlphaFoldDB" id="A0A2S6IC85"/>
<dbReference type="RefSeq" id="WP_104435725.1">
    <property type="nucleotide sequence ID" value="NZ_PTJD01000022.1"/>
</dbReference>
<evidence type="ECO:0000313" key="3">
    <source>
        <dbReference type="Proteomes" id="UP000239485"/>
    </source>
</evidence>
<reference evidence="2 3" key="1">
    <citation type="submission" date="2018-02" db="EMBL/GenBank/DDBJ databases">
        <title>Genomic Encyclopedia of Archaeal and Bacterial Type Strains, Phase II (KMG-II): from individual species to whole genera.</title>
        <authorList>
            <person name="Goeker M."/>
        </authorList>
    </citation>
    <scope>NUCLEOTIDE SEQUENCE [LARGE SCALE GENOMIC DNA]</scope>
    <source>
        <strain evidence="2 3">DSM 22857</strain>
    </source>
</reference>
<name>A0A2S6IC85_9ACTN</name>
<organism evidence="2 3">
    <name type="scientific">Kineococcus xinjiangensis</name>
    <dbReference type="NCBI Taxonomy" id="512762"/>
    <lineage>
        <taxon>Bacteria</taxon>
        <taxon>Bacillati</taxon>
        <taxon>Actinomycetota</taxon>
        <taxon>Actinomycetes</taxon>
        <taxon>Kineosporiales</taxon>
        <taxon>Kineosporiaceae</taxon>
        <taxon>Kineococcus</taxon>
    </lineage>
</organism>
<dbReference type="InterPro" id="IPR001387">
    <property type="entry name" value="Cro/C1-type_HTH"/>
</dbReference>